<dbReference type="RefSeq" id="WP_104849687.1">
    <property type="nucleotide sequence ID" value="NZ_PKOZ01000006.1"/>
</dbReference>
<dbReference type="Proteomes" id="UP000239663">
    <property type="component" value="Unassembled WGS sequence"/>
</dbReference>
<keyword evidence="7 14" id="KW-0915">Sodium</keyword>
<evidence type="ECO:0000256" key="14">
    <source>
        <dbReference type="HAMAP-Rule" id="MF_00454"/>
    </source>
</evidence>
<comment type="function">
    <text evidence="13 14">Fluoride-specific ion channel. Important for reducing fluoride concentration in the cell, thus reducing its toxicity.</text>
</comment>
<evidence type="ECO:0000256" key="4">
    <source>
        <dbReference type="ARBA" id="ARBA00022692"/>
    </source>
</evidence>
<keyword evidence="3 14" id="KW-1003">Cell membrane</keyword>
<proteinExistence type="inferred from homology"/>
<dbReference type="HAMAP" id="MF_00454">
    <property type="entry name" value="FluC"/>
    <property type="match status" value="1"/>
</dbReference>
<dbReference type="GO" id="GO:0046872">
    <property type="term" value="F:metal ion binding"/>
    <property type="evidence" value="ECO:0007669"/>
    <property type="project" value="UniProtKB-KW"/>
</dbReference>
<feature type="transmembrane region" description="Helical" evidence="14">
    <location>
        <begin position="61"/>
        <end position="81"/>
    </location>
</feature>
<accession>A0A2S7MYU0</accession>
<dbReference type="PANTHER" id="PTHR28259:SF16">
    <property type="entry name" value="FLUORIDE-SPECIFIC ION CHANNEL FLUC 2"/>
    <property type="match status" value="1"/>
</dbReference>
<evidence type="ECO:0000256" key="13">
    <source>
        <dbReference type="ARBA" id="ARBA00049940"/>
    </source>
</evidence>
<evidence type="ECO:0000256" key="12">
    <source>
        <dbReference type="ARBA" id="ARBA00035585"/>
    </source>
</evidence>
<comment type="caution">
    <text evidence="15">The sequence shown here is derived from an EMBL/GenBank/DDBJ whole genome shotgun (WGS) entry which is preliminary data.</text>
</comment>
<feature type="binding site" evidence="14">
    <location>
        <position position="68"/>
    </location>
    <ligand>
        <name>Na(+)</name>
        <dbReference type="ChEBI" id="CHEBI:29101"/>
        <note>structural</note>
    </ligand>
</feature>
<feature type="transmembrane region" description="Helical" evidence="14">
    <location>
        <begin position="93"/>
        <end position="113"/>
    </location>
</feature>
<dbReference type="EMBL" id="PKOZ01000006">
    <property type="protein sequence ID" value="PQD94982.1"/>
    <property type="molecule type" value="Genomic_DNA"/>
</dbReference>
<dbReference type="GO" id="GO:0062054">
    <property type="term" value="F:fluoride channel activity"/>
    <property type="evidence" value="ECO:0007669"/>
    <property type="project" value="UniProtKB-UniRule"/>
</dbReference>
<reference evidence="15 16" key="1">
    <citation type="submission" date="2017-12" db="EMBL/GenBank/DDBJ databases">
        <title>Taxonomic description and draft genome of Pradoshia cofamensis Gen. nov., sp. nov., a thermotolerant bacillale isolated from anterior gut of earthworm Eisenia fetida.</title>
        <authorList>
            <person name="Saha T."/>
            <person name="Chakraborty R."/>
        </authorList>
    </citation>
    <scope>NUCLEOTIDE SEQUENCE [LARGE SCALE GENOMIC DNA]</scope>
    <source>
        <strain evidence="15 16">EAG3</strain>
    </source>
</reference>
<keyword evidence="10 14" id="KW-0407">Ion channel</keyword>
<dbReference type="GO" id="GO:0005886">
    <property type="term" value="C:plasma membrane"/>
    <property type="evidence" value="ECO:0007669"/>
    <property type="project" value="UniProtKB-SubCell"/>
</dbReference>
<keyword evidence="6 14" id="KW-1133">Transmembrane helix</keyword>
<evidence type="ECO:0000256" key="9">
    <source>
        <dbReference type="ARBA" id="ARBA00023136"/>
    </source>
</evidence>
<organism evidence="15 16">
    <name type="scientific">Pradoshia eiseniae</name>
    <dbReference type="NCBI Taxonomy" id="2064768"/>
    <lineage>
        <taxon>Bacteria</taxon>
        <taxon>Bacillati</taxon>
        <taxon>Bacillota</taxon>
        <taxon>Bacilli</taxon>
        <taxon>Bacillales</taxon>
        <taxon>Bacillaceae</taxon>
        <taxon>Pradoshia</taxon>
    </lineage>
</organism>
<evidence type="ECO:0000313" key="15">
    <source>
        <dbReference type="EMBL" id="PQD94982.1"/>
    </source>
</evidence>
<evidence type="ECO:0000256" key="5">
    <source>
        <dbReference type="ARBA" id="ARBA00022723"/>
    </source>
</evidence>
<dbReference type="GO" id="GO:0140114">
    <property type="term" value="P:cellular detoxification of fluoride"/>
    <property type="evidence" value="ECO:0007669"/>
    <property type="project" value="UniProtKB-UniRule"/>
</dbReference>
<keyword evidence="8 14" id="KW-0406">Ion transport</keyword>
<dbReference type="PANTHER" id="PTHR28259">
    <property type="entry name" value="FLUORIDE EXPORT PROTEIN 1-RELATED"/>
    <property type="match status" value="1"/>
</dbReference>
<evidence type="ECO:0000256" key="10">
    <source>
        <dbReference type="ARBA" id="ARBA00023303"/>
    </source>
</evidence>
<dbReference type="InterPro" id="IPR003691">
    <property type="entry name" value="FluC"/>
</dbReference>
<name>A0A2S7MYU0_9BACI</name>
<dbReference type="Pfam" id="PF02537">
    <property type="entry name" value="CRCB"/>
    <property type="match status" value="1"/>
</dbReference>
<evidence type="ECO:0000256" key="2">
    <source>
        <dbReference type="ARBA" id="ARBA00022448"/>
    </source>
</evidence>
<evidence type="ECO:0000256" key="7">
    <source>
        <dbReference type="ARBA" id="ARBA00023053"/>
    </source>
</evidence>
<comment type="similarity">
    <text evidence="11 14">Belongs to the fluoride channel Fluc/FEX (TC 1.A.43) family.</text>
</comment>
<keyword evidence="2 14" id="KW-0813">Transport</keyword>
<evidence type="ECO:0000313" key="16">
    <source>
        <dbReference type="Proteomes" id="UP000239663"/>
    </source>
</evidence>
<evidence type="ECO:0000256" key="1">
    <source>
        <dbReference type="ARBA" id="ARBA00004651"/>
    </source>
</evidence>
<dbReference type="AlphaFoldDB" id="A0A2S7MYU0"/>
<feature type="binding site" evidence="14">
    <location>
        <position position="71"/>
    </location>
    <ligand>
        <name>Na(+)</name>
        <dbReference type="ChEBI" id="CHEBI:29101"/>
        <note>structural</note>
    </ligand>
</feature>
<feature type="transmembrane region" description="Helical" evidence="14">
    <location>
        <begin position="28"/>
        <end position="49"/>
    </location>
</feature>
<gene>
    <name evidence="14" type="primary">fluC</name>
    <name evidence="14" type="synonym">crcB</name>
    <name evidence="15" type="ORF">CYL18_11655</name>
</gene>
<sequence length="123" mass="13208">MISVLLGGFIGTFLRFTIIERRKGRTSIFPSAVLFVNLSGSLLIGLMAGAGLNAASMIGKFLFTGCLGAFTTFSTFSVEALELWKDGKKKLFLFYLLLSLVGSLLLCFAGYWLGHITRGGAGI</sequence>
<evidence type="ECO:0000256" key="8">
    <source>
        <dbReference type="ARBA" id="ARBA00023065"/>
    </source>
</evidence>
<comment type="activity regulation">
    <text evidence="14">Na(+) is not transported, but it plays an essential structural role and its presence is essential for fluoride channel function.</text>
</comment>
<evidence type="ECO:0000256" key="6">
    <source>
        <dbReference type="ARBA" id="ARBA00022989"/>
    </source>
</evidence>
<dbReference type="OrthoDB" id="9815830at2"/>
<evidence type="ECO:0000256" key="3">
    <source>
        <dbReference type="ARBA" id="ARBA00022475"/>
    </source>
</evidence>
<keyword evidence="4 14" id="KW-0812">Transmembrane</keyword>
<keyword evidence="9 14" id="KW-0472">Membrane</keyword>
<protein>
    <recommendedName>
        <fullName evidence="14">Fluoride-specific ion channel FluC</fullName>
    </recommendedName>
</protein>
<keyword evidence="5 14" id="KW-0479">Metal-binding</keyword>
<evidence type="ECO:0000256" key="11">
    <source>
        <dbReference type="ARBA" id="ARBA00035120"/>
    </source>
</evidence>
<keyword evidence="16" id="KW-1185">Reference proteome</keyword>
<comment type="catalytic activity">
    <reaction evidence="12">
        <text>fluoride(in) = fluoride(out)</text>
        <dbReference type="Rhea" id="RHEA:76159"/>
        <dbReference type="ChEBI" id="CHEBI:17051"/>
    </reaction>
    <physiologicalReaction direction="left-to-right" evidence="12">
        <dbReference type="Rhea" id="RHEA:76160"/>
    </physiologicalReaction>
</comment>
<comment type="subcellular location">
    <subcellularLocation>
        <location evidence="1 14">Cell membrane</location>
        <topology evidence="1 14">Multi-pass membrane protein</topology>
    </subcellularLocation>
</comment>